<name>A0ABR2KJH4_9EUKA</name>
<proteinExistence type="inferred from homology"/>
<evidence type="ECO:0000256" key="5">
    <source>
        <dbReference type="SAM" id="Coils"/>
    </source>
</evidence>
<dbReference type="Pfam" id="PF10211">
    <property type="entry name" value="Ax_dynein_light"/>
    <property type="match status" value="1"/>
</dbReference>
<dbReference type="EMBL" id="JAPFFF010000004">
    <property type="protein sequence ID" value="KAK8890958.1"/>
    <property type="molecule type" value="Genomic_DNA"/>
</dbReference>
<evidence type="ECO:0000256" key="3">
    <source>
        <dbReference type="ARBA" id="ARBA00023175"/>
    </source>
</evidence>
<dbReference type="InterPro" id="IPR019347">
    <property type="entry name" value="Axonemal_dynein_light_chain"/>
</dbReference>
<protein>
    <submittedName>
        <fullName evidence="6">28 kDa inner dynein arm light chain, axonemal</fullName>
    </submittedName>
</protein>
<keyword evidence="1" id="KW-0243">Dynein</keyword>
<sequence>MSEKLRSSLLKYNVPVLSTGEKHTKKQRNALNNLLNSGGKTKSLLNSDGQQEQMLTRDVLNVILPPRQFNDNGQDVIQFVSTNPATKTDVIKLQAQLDKELQENKVREIGIDSVRSEIYAQCFDEIIRQVTIDCSARGLLLVRIRDEMKTTISKFQTLYESAITWGMRKAFEKEQNKDMLNAENESLKEQVKALKEKNLELERKIEDMQKREQDYRAQKEKEHANETAFLKRQAAQLKTQLEQTLK</sequence>
<dbReference type="Proteomes" id="UP001470230">
    <property type="component" value="Unassembled WGS sequence"/>
</dbReference>
<dbReference type="PANTHER" id="PTHR13183">
    <property type="entry name" value="AXONEMAL INNER ARM DYNEIN LIGHT CHAIN 28"/>
    <property type="match status" value="1"/>
</dbReference>
<gene>
    <name evidence="6" type="ORF">M9Y10_028159</name>
</gene>
<dbReference type="PANTHER" id="PTHR13183:SF0">
    <property type="entry name" value="AXONEMAL DYNEIN LIGHT INTERMEDIATE POLYPEPTIDE 1"/>
    <property type="match status" value="1"/>
</dbReference>
<evidence type="ECO:0000313" key="7">
    <source>
        <dbReference type="Proteomes" id="UP001470230"/>
    </source>
</evidence>
<evidence type="ECO:0000313" key="6">
    <source>
        <dbReference type="EMBL" id="KAK8890958.1"/>
    </source>
</evidence>
<comment type="caution">
    <text evidence="6">The sequence shown here is derived from an EMBL/GenBank/DDBJ whole genome shotgun (WGS) entry which is preliminary data.</text>
</comment>
<evidence type="ECO:0000256" key="2">
    <source>
        <dbReference type="ARBA" id="ARBA00023054"/>
    </source>
</evidence>
<organism evidence="6 7">
    <name type="scientific">Tritrichomonas musculus</name>
    <dbReference type="NCBI Taxonomy" id="1915356"/>
    <lineage>
        <taxon>Eukaryota</taxon>
        <taxon>Metamonada</taxon>
        <taxon>Parabasalia</taxon>
        <taxon>Tritrichomonadida</taxon>
        <taxon>Tritrichomonadidae</taxon>
        <taxon>Tritrichomonas</taxon>
    </lineage>
</organism>
<accession>A0ABR2KJH4</accession>
<reference evidence="6 7" key="1">
    <citation type="submission" date="2024-04" db="EMBL/GenBank/DDBJ databases">
        <title>Tritrichomonas musculus Genome.</title>
        <authorList>
            <person name="Alves-Ferreira E."/>
            <person name="Grigg M."/>
            <person name="Lorenzi H."/>
            <person name="Galac M."/>
        </authorList>
    </citation>
    <scope>NUCLEOTIDE SEQUENCE [LARGE SCALE GENOMIC DNA]</scope>
    <source>
        <strain evidence="6 7">EAF2021</strain>
    </source>
</reference>
<evidence type="ECO:0000256" key="4">
    <source>
        <dbReference type="ARBA" id="ARBA00038114"/>
    </source>
</evidence>
<keyword evidence="3" id="KW-0505">Motor protein</keyword>
<feature type="coiled-coil region" evidence="5">
    <location>
        <begin position="170"/>
        <end position="225"/>
    </location>
</feature>
<comment type="similarity">
    <text evidence="4">Belongs to the inner dynein arm light chain family.</text>
</comment>
<keyword evidence="7" id="KW-1185">Reference proteome</keyword>
<evidence type="ECO:0000256" key="1">
    <source>
        <dbReference type="ARBA" id="ARBA00023017"/>
    </source>
</evidence>
<keyword evidence="2 5" id="KW-0175">Coiled coil</keyword>